<accession>A0ABW4QGX2</accession>
<feature type="non-terminal residue" evidence="2">
    <location>
        <position position="1"/>
    </location>
</feature>
<reference evidence="3" key="1">
    <citation type="journal article" date="2019" name="Int. J. Syst. Evol. Microbiol.">
        <title>The Global Catalogue of Microorganisms (GCM) 10K type strain sequencing project: providing services to taxonomists for standard genome sequencing and annotation.</title>
        <authorList>
            <consortium name="The Broad Institute Genomics Platform"/>
            <consortium name="The Broad Institute Genome Sequencing Center for Infectious Disease"/>
            <person name="Wu L."/>
            <person name="Ma J."/>
        </authorList>
    </citation>
    <scope>NUCLEOTIDE SEQUENCE [LARGE SCALE GENOMIC DNA]</scope>
    <source>
        <strain evidence="3">CGMCC 1.15475</strain>
    </source>
</reference>
<evidence type="ECO:0000313" key="3">
    <source>
        <dbReference type="Proteomes" id="UP001597273"/>
    </source>
</evidence>
<proteinExistence type="predicted"/>
<dbReference type="RefSeq" id="WP_377339583.1">
    <property type="nucleotide sequence ID" value="NZ_JBHUFW010000004.1"/>
</dbReference>
<evidence type="ECO:0000256" key="1">
    <source>
        <dbReference type="SAM" id="MobiDB-lite"/>
    </source>
</evidence>
<feature type="region of interest" description="Disordered" evidence="1">
    <location>
        <begin position="1"/>
        <end position="20"/>
    </location>
</feature>
<dbReference type="EMBL" id="JBHUFW010000004">
    <property type="protein sequence ID" value="MFD1862794.1"/>
    <property type="molecule type" value="Genomic_DNA"/>
</dbReference>
<keyword evidence="3" id="KW-1185">Reference proteome</keyword>
<gene>
    <name evidence="2" type="ORF">ACFSDB_07615</name>
</gene>
<evidence type="ECO:0000313" key="2">
    <source>
        <dbReference type="EMBL" id="MFD1862794.1"/>
    </source>
</evidence>
<sequence>WHAQAMEFKKDDPGTIPESSDRSVSCRGLLLNCLENGAQFIVVQQLRELFSDEIPVLKQAESFRRVGSA</sequence>
<comment type="caution">
    <text evidence="2">The sequence shown here is derived from an EMBL/GenBank/DDBJ whole genome shotgun (WGS) entry which is preliminary data.</text>
</comment>
<protein>
    <submittedName>
        <fullName evidence="2">Uncharacterized protein</fullName>
    </submittedName>
</protein>
<name>A0ABW4QGX2_9BACL</name>
<organism evidence="2 3">
    <name type="scientific">Planococcus chinensis</name>
    <dbReference type="NCBI Taxonomy" id="272917"/>
    <lineage>
        <taxon>Bacteria</taxon>
        <taxon>Bacillati</taxon>
        <taxon>Bacillota</taxon>
        <taxon>Bacilli</taxon>
        <taxon>Bacillales</taxon>
        <taxon>Caryophanaceae</taxon>
        <taxon>Planococcus</taxon>
    </lineage>
</organism>
<dbReference type="Proteomes" id="UP001597273">
    <property type="component" value="Unassembled WGS sequence"/>
</dbReference>